<evidence type="ECO:0000256" key="6">
    <source>
        <dbReference type="ARBA" id="ARBA00023136"/>
    </source>
</evidence>
<dbReference type="Pfam" id="PF00953">
    <property type="entry name" value="Glycos_transf_4"/>
    <property type="match status" value="1"/>
</dbReference>
<evidence type="ECO:0000256" key="3">
    <source>
        <dbReference type="ARBA" id="ARBA00022679"/>
    </source>
</evidence>
<evidence type="ECO:0000256" key="1">
    <source>
        <dbReference type="ARBA" id="ARBA00004651"/>
    </source>
</evidence>
<dbReference type="RefSeq" id="WP_092612556.1">
    <property type="nucleotide sequence ID" value="NZ_FNHU01000017.1"/>
</dbReference>
<evidence type="ECO:0000256" key="2">
    <source>
        <dbReference type="ARBA" id="ARBA00022475"/>
    </source>
</evidence>
<feature type="binding site" evidence="7">
    <location>
        <position position="213"/>
    </location>
    <ligand>
        <name>Mg(2+)</name>
        <dbReference type="ChEBI" id="CHEBI:18420"/>
    </ligand>
</feature>
<dbReference type="GO" id="GO:0071555">
    <property type="term" value="P:cell wall organization"/>
    <property type="evidence" value="ECO:0007669"/>
    <property type="project" value="TreeGrafter"/>
</dbReference>
<dbReference type="OrthoDB" id="9783652at2"/>
<feature type="transmembrane region" description="Helical" evidence="8">
    <location>
        <begin position="50"/>
        <end position="70"/>
    </location>
</feature>
<comment type="cofactor">
    <cofactor evidence="7">
        <name>Mg(2+)</name>
        <dbReference type="ChEBI" id="CHEBI:18420"/>
    </cofactor>
</comment>
<keyword evidence="2" id="KW-1003">Cell membrane</keyword>
<comment type="subcellular location">
    <subcellularLocation>
        <location evidence="1">Cell membrane</location>
        <topology evidence="1">Multi-pass membrane protein</topology>
    </subcellularLocation>
</comment>
<evidence type="ECO:0000313" key="10">
    <source>
        <dbReference type="Proteomes" id="UP000199671"/>
    </source>
</evidence>
<dbReference type="GO" id="GO:0046872">
    <property type="term" value="F:metal ion binding"/>
    <property type="evidence" value="ECO:0007669"/>
    <property type="project" value="UniProtKB-KW"/>
</dbReference>
<evidence type="ECO:0000256" key="8">
    <source>
        <dbReference type="SAM" id="Phobius"/>
    </source>
</evidence>
<protein>
    <submittedName>
        <fullName evidence="9">UDP-N-acetylmuramyl pentapeptide phosphotransferase/UDP-N-acetylglucosamine-1-phosphate transferase</fullName>
    </submittedName>
</protein>
<accession>A0A1G9ZG66</accession>
<dbReference type="InterPro" id="IPR000715">
    <property type="entry name" value="Glycosyl_transferase_4"/>
</dbReference>
<dbReference type="AlphaFoldDB" id="A0A1G9ZG66"/>
<feature type="transmembrane region" description="Helical" evidence="8">
    <location>
        <begin position="312"/>
        <end position="335"/>
    </location>
</feature>
<feature type="transmembrane region" description="Helical" evidence="8">
    <location>
        <begin position="121"/>
        <end position="149"/>
    </location>
</feature>
<dbReference type="PANTHER" id="PTHR22926">
    <property type="entry name" value="PHOSPHO-N-ACETYLMURAMOYL-PENTAPEPTIDE-TRANSFERASE"/>
    <property type="match status" value="1"/>
</dbReference>
<keyword evidence="6 8" id="KW-0472">Membrane</keyword>
<dbReference type="GO" id="GO:0044038">
    <property type="term" value="P:cell wall macromolecule biosynthetic process"/>
    <property type="evidence" value="ECO:0007669"/>
    <property type="project" value="TreeGrafter"/>
</dbReference>
<feature type="binding site" evidence="7">
    <location>
        <position position="153"/>
    </location>
    <ligand>
        <name>Mg(2+)</name>
        <dbReference type="ChEBI" id="CHEBI:18420"/>
    </ligand>
</feature>
<dbReference type="GO" id="GO:0005886">
    <property type="term" value="C:plasma membrane"/>
    <property type="evidence" value="ECO:0007669"/>
    <property type="project" value="UniProtKB-SubCell"/>
</dbReference>
<evidence type="ECO:0000313" key="9">
    <source>
        <dbReference type="EMBL" id="SDN20097.1"/>
    </source>
</evidence>
<keyword evidence="7" id="KW-0479">Metal-binding</keyword>
<evidence type="ECO:0000256" key="4">
    <source>
        <dbReference type="ARBA" id="ARBA00022692"/>
    </source>
</evidence>
<feature type="transmembrane region" description="Helical" evidence="8">
    <location>
        <begin position="185"/>
        <end position="204"/>
    </location>
</feature>
<reference evidence="9 10" key="1">
    <citation type="submission" date="2016-10" db="EMBL/GenBank/DDBJ databases">
        <authorList>
            <person name="de Groot N.N."/>
        </authorList>
    </citation>
    <scope>NUCLEOTIDE SEQUENCE [LARGE SCALE GENOMIC DNA]</scope>
    <source>
        <strain evidence="9 10">KPR-7B</strain>
    </source>
</reference>
<gene>
    <name evidence="9" type="ORF">SAMN04487766_11752</name>
</gene>
<keyword evidence="4 8" id="KW-0812">Transmembrane</keyword>
<evidence type="ECO:0000256" key="7">
    <source>
        <dbReference type="PIRSR" id="PIRSR600715-1"/>
    </source>
</evidence>
<keyword evidence="7" id="KW-0460">Magnesium</keyword>
<dbReference type="GO" id="GO:0016780">
    <property type="term" value="F:phosphotransferase activity, for other substituted phosphate groups"/>
    <property type="evidence" value="ECO:0007669"/>
    <property type="project" value="InterPro"/>
</dbReference>
<feature type="transmembrane region" description="Helical" evidence="8">
    <location>
        <begin position="280"/>
        <end position="306"/>
    </location>
</feature>
<dbReference type="PANTHER" id="PTHR22926:SF3">
    <property type="entry name" value="UNDECAPRENYL-PHOSPHATE ALPHA-N-ACETYLGLUCOSAMINYL 1-PHOSPHATE TRANSFERASE"/>
    <property type="match status" value="1"/>
</dbReference>
<sequence>MTLALLLGFLAAAAASALATLALIPMLRRAQVVDIPVGRSLHAAPTPRGGGLAVVLAAVLVMGVAPLIAWHRVGLTDLSARFSTVMLGFVAILAFAIVGLVEDLFALSTQSRLCLQLGLGLFLGLAAAAQAGASPWVAVPVAVCTTGVVNATNFMDGANGLAAGHAVVCALWFVVVSVMHPVPGLGFVMITVAGAAAGFLPFNAPRARLFLGDTGSYALGGAWAFAATVCLASGAPLSAAVAPLLVLVTDAGFTLWMRVRTGQRWYEPHKLHVYQRLVTFGWPHWGVALLVAGTAALCSALAWTGLVLNRQSLAWGLISVVLIAYLYLPLAVGAGDPFRTLRPVR</sequence>
<name>A0A1G9ZG66_9ACTO</name>
<dbReference type="Proteomes" id="UP000199671">
    <property type="component" value="Unassembled WGS sequence"/>
</dbReference>
<keyword evidence="3 9" id="KW-0808">Transferase</keyword>
<keyword evidence="5 8" id="KW-1133">Transmembrane helix</keyword>
<feature type="transmembrane region" description="Helical" evidence="8">
    <location>
        <begin position="82"/>
        <end position="101"/>
    </location>
</feature>
<dbReference type="EMBL" id="FNHU01000017">
    <property type="protein sequence ID" value="SDN20097.1"/>
    <property type="molecule type" value="Genomic_DNA"/>
</dbReference>
<organism evidence="9 10">
    <name type="scientific">Actinomyces ruminicola</name>
    <dbReference type="NCBI Taxonomy" id="332524"/>
    <lineage>
        <taxon>Bacteria</taxon>
        <taxon>Bacillati</taxon>
        <taxon>Actinomycetota</taxon>
        <taxon>Actinomycetes</taxon>
        <taxon>Actinomycetales</taxon>
        <taxon>Actinomycetaceae</taxon>
        <taxon>Actinomyces</taxon>
    </lineage>
</organism>
<feature type="transmembrane region" description="Helical" evidence="8">
    <location>
        <begin position="161"/>
        <end position="179"/>
    </location>
</feature>
<evidence type="ECO:0000256" key="5">
    <source>
        <dbReference type="ARBA" id="ARBA00022989"/>
    </source>
</evidence>
<dbReference type="GO" id="GO:0009103">
    <property type="term" value="P:lipopolysaccharide biosynthetic process"/>
    <property type="evidence" value="ECO:0007669"/>
    <property type="project" value="TreeGrafter"/>
</dbReference>
<proteinExistence type="predicted"/>